<evidence type="ECO:0000313" key="3">
    <source>
        <dbReference type="Proteomes" id="UP000199623"/>
    </source>
</evidence>
<organism evidence="2 3">
    <name type="scientific">Lentzea fradiae</name>
    <dbReference type="NCBI Taxonomy" id="200378"/>
    <lineage>
        <taxon>Bacteria</taxon>
        <taxon>Bacillati</taxon>
        <taxon>Actinomycetota</taxon>
        <taxon>Actinomycetes</taxon>
        <taxon>Pseudonocardiales</taxon>
        <taxon>Pseudonocardiaceae</taxon>
        <taxon>Lentzea</taxon>
    </lineage>
</organism>
<dbReference type="AntiFam" id="ANF00062">
    <property type="entry name" value="Shadow ORF (opposite ABC transporter protein)"/>
</dbReference>
<evidence type="ECO:0000313" key="2">
    <source>
        <dbReference type="EMBL" id="SDH07336.1"/>
    </source>
</evidence>
<reference evidence="3" key="1">
    <citation type="submission" date="2016-10" db="EMBL/GenBank/DDBJ databases">
        <authorList>
            <person name="Varghese N."/>
            <person name="Submissions S."/>
        </authorList>
    </citation>
    <scope>NUCLEOTIDE SEQUENCE [LARGE SCALE GENOMIC DNA]</scope>
    <source>
        <strain evidence="3">CGMCC 4.3506</strain>
    </source>
</reference>
<protein>
    <submittedName>
        <fullName evidence="2">Uncharacterized protein</fullName>
    </submittedName>
</protein>
<accession>A0A1G7ZFN0</accession>
<dbReference type="AlphaFoldDB" id="A0A1G7ZFN0"/>
<dbReference type="Proteomes" id="UP000199623">
    <property type="component" value="Unassembled WGS sequence"/>
</dbReference>
<name>A0A1G7ZFN0_9PSEU</name>
<dbReference type="EMBL" id="FNCC01000015">
    <property type="protein sequence ID" value="SDH07336.1"/>
    <property type="molecule type" value="Genomic_DNA"/>
</dbReference>
<sequence length="74" mass="7945">MIAIRSENSTNNEISCVMNTTENPSSPRNRIICPRICRCTTTSKAVVGSSMITTEGSSTKAIAIITRCLIPPDS</sequence>
<feature type="compositionally biased region" description="Polar residues" evidence="1">
    <location>
        <begin position="1"/>
        <end position="23"/>
    </location>
</feature>
<proteinExistence type="predicted"/>
<evidence type="ECO:0000256" key="1">
    <source>
        <dbReference type="SAM" id="MobiDB-lite"/>
    </source>
</evidence>
<feature type="region of interest" description="Disordered" evidence="1">
    <location>
        <begin position="1"/>
        <end position="27"/>
    </location>
</feature>
<gene>
    <name evidence="2" type="ORF">SAMN05216553_115149</name>
</gene>
<keyword evidence="3" id="KW-1185">Reference proteome</keyword>